<gene>
    <name evidence="1" type="ORF">JI435_418470</name>
</gene>
<dbReference type="Proteomes" id="UP000663193">
    <property type="component" value="Chromosome 14"/>
</dbReference>
<organism evidence="1 2">
    <name type="scientific">Phaeosphaeria nodorum (strain SN15 / ATCC MYA-4574 / FGSC 10173)</name>
    <name type="common">Glume blotch fungus</name>
    <name type="synonym">Parastagonospora nodorum</name>
    <dbReference type="NCBI Taxonomy" id="321614"/>
    <lineage>
        <taxon>Eukaryota</taxon>
        <taxon>Fungi</taxon>
        <taxon>Dikarya</taxon>
        <taxon>Ascomycota</taxon>
        <taxon>Pezizomycotina</taxon>
        <taxon>Dothideomycetes</taxon>
        <taxon>Pleosporomycetidae</taxon>
        <taxon>Pleosporales</taxon>
        <taxon>Pleosporineae</taxon>
        <taxon>Phaeosphaeriaceae</taxon>
        <taxon>Parastagonospora</taxon>
    </lineage>
</organism>
<sequence length="135" mass="15148">MNGRKQEGCSLGRFLGPCYYGLSLEDVADSGVLFDTPMSFRLGALHGATQLNFQGCFQACVPHKELLKPGNCIFDKSLWHDIASFRLETIDKVMLTTSKIDTITAIWRIQIKTIPESVPTLFPEAMRENFESQLC</sequence>
<dbReference type="EMBL" id="CP069036">
    <property type="protein sequence ID" value="QRD02706.1"/>
    <property type="molecule type" value="Genomic_DNA"/>
</dbReference>
<proteinExistence type="predicted"/>
<protein>
    <submittedName>
        <fullName evidence="1">Uncharacterized protein</fullName>
    </submittedName>
</protein>
<dbReference type="AlphaFoldDB" id="A0A7U2I465"/>
<dbReference type="VEuPathDB" id="FungiDB:JI435_418470"/>
<keyword evidence="2" id="KW-1185">Reference proteome</keyword>
<accession>A0A7U2I465</accession>
<reference evidence="2" key="1">
    <citation type="journal article" date="2021" name="BMC Genomics">
        <title>Chromosome-level genome assembly and manually-curated proteome of model necrotroph Parastagonospora nodorum Sn15 reveals a genome-wide trove of candidate effector homologs, and redundancy of virulence-related functions within an accessory chromosome.</title>
        <authorList>
            <person name="Bertazzoni S."/>
            <person name="Jones D.A.B."/>
            <person name="Phan H.T."/>
            <person name="Tan K.-C."/>
            <person name="Hane J.K."/>
        </authorList>
    </citation>
    <scope>NUCLEOTIDE SEQUENCE [LARGE SCALE GENOMIC DNA]</scope>
    <source>
        <strain evidence="2">SN15 / ATCC MYA-4574 / FGSC 10173)</strain>
    </source>
</reference>
<evidence type="ECO:0000313" key="1">
    <source>
        <dbReference type="EMBL" id="QRD02706.1"/>
    </source>
</evidence>
<evidence type="ECO:0000313" key="2">
    <source>
        <dbReference type="Proteomes" id="UP000663193"/>
    </source>
</evidence>
<name>A0A7U2I465_PHANO</name>